<proteinExistence type="predicted"/>
<comment type="caution">
    <text evidence="2">The sequence shown here is derived from an EMBL/GenBank/DDBJ whole genome shotgun (WGS) entry which is preliminary data.</text>
</comment>
<sequence length="679" mass="74394">MASETESPAEGVLIGDEATPVDWADRPEATDEIFAQVSQVQTVINHIHGNIGGASFGISGSHKSRRTSGPVSQHEMAEALTCYVRHDSYRAAAERLESGNMVALIGNAGTGRRTAALNLLHDFVGTRCDVVELSPANTLEQLAAREVWKAPAYLLCDWPRDDVDGSIADFHVREIRRRVREAGAYLVITGTATSLPEREQIRWLSPPARDVLRAHGVAPEVADQAAAQITPDHAMADVVTLARDLASGGPLDTALSKLESAGRRDVVAWFEGPRTRGELFEMAAMAFTAGLTEGRFESLLARLESIAGIGVETADPVSADDPMPSRRLLRVAEGSLLRLSSGRRLKFKVEGHRTHVMRELYRRHGMRLWDPVSEWLHECAALRDPSAQAEIARGVAILASVSDYSYVESTFLTPWAKGSGVMRSQATAAMAISWLCLDETTRSEVLRTVGMWTRASAARPKFTATLAWSGELGIRFPQEATRMLWLQIKDSDKPVRPAEIALAQLFTALTEATGNALPMLDLLVHRISNDRRIGRAIDPLIRAILSVLTAQEDGVGIPTVTVHLRNRRDSATPLAKLWSVVLVKRPHRREALAALYNAVCAFDERADGDRDCVRALFAALVAALPAKERPLLAHDLRRYAISRNTDENRLEILLSLLRVFLSPAVLSLDTIGMRPCTTP</sequence>
<dbReference type="RefSeq" id="WP_343948833.1">
    <property type="nucleotide sequence ID" value="NZ_BAAAHQ010000004.1"/>
</dbReference>
<evidence type="ECO:0000313" key="3">
    <source>
        <dbReference type="Proteomes" id="UP001501578"/>
    </source>
</evidence>
<accession>A0ABN1NVR1</accession>
<organism evidence="2 3">
    <name type="scientific">Nonomuraea longicatena</name>
    <dbReference type="NCBI Taxonomy" id="83682"/>
    <lineage>
        <taxon>Bacteria</taxon>
        <taxon>Bacillati</taxon>
        <taxon>Actinomycetota</taxon>
        <taxon>Actinomycetes</taxon>
        <taxon>Streptosporangiales</taxon>
        <taxon>Streptosporangiaceae</taxon>
        <taxon>Nonomuraea</taxon>
    </lineage>
</organism>
<feature type="domain" description="Novel STAND NTPase 3" evidence="1">
    <location>
        <begin position="83"/>
        <end position="144"/>
    </location>
</feature>
<dbReference type="EMBL" id="BAAAHQ010000004">
    <property type="protein sequence ID" value="GAA0917536.1"/>
    <property type="molecule type" value="Genomic_DNA"/>
</dbReference>
<evidence type="ECO:0000259" key="1">
    <source>
        <dbReference type="Pfam" id="PF20720"/>
    </source>
</evidence>
<gene>
    <name evidence="2" type="ORF">GCM10009560_13620</name>
</gene>
<reference evidence="2 3" key="1">
    <citation type="journal article" date="2019" name="Int. J. Syst. Evol. Microbiol.">
        <title>The Global Catalogue of Microorganisms (GCM) 10K type strain sequencing project: providing services to taxonomists for standard genome sequencing and annotation.</title>
        <authorList>
            <consortium name="The Broad Institute Genomics Platform"/>
            <consortium name="The Broad Institute Genome Sequencing Center for Infectious Disease"/>
            <person name="Wu L."/>
            <person name="Ma J."/>
        </authorList>
    </citation>
    <scope>NUCLEOTIDE SEQUENCE [LARGE SCALE GENOMIC DNA]</scope>
    <source>
        <strain evidence="2 3">JCM 11136</strain>
    </source>
</reference>
<name>A0ABN1NVR1_9ACTN</name>
<protein>
    <recommendedName>
        <fullName evidence="1">Novel STAND NTPase 3 domain-containing protein</fullName>
    </recommendedName>
</protein>
<keyword evidence="3" id="KW-1185">Reference proteome</keyword>
<dbReference type="Proteomes" id="UP001501578">
    <property type="component" value="Unassembled WGS sequence"/>
</dbReference>
<dbReference type="InterPro" id="IPR049050">
    <property type="entry name" value="nSTAND3"/>
</dbReference>
<dbReference type="Pfam" id="PF20720">
    <property type="entry name" value="nSTAND3"/>
    <property type="match status" value="1"/>
</dbReference>
<evidence type="ECO:0000313" key="2">
    <source>
        <dbReference type="EMBL" id="GAA0917536.1"/>
    </source>
</evidence>